<dbReference type="AlphaFoldDB" id="A0A284RN61"/>
<dbReference type="GO" id="GO:0004741">
    <property type="term" value="F:[pyruvate dehydrogenase (acetyl-transferring)]-phosphatase activity"/>
    <property type="evidence" value="ECO:0007669"/>
    <property type="project" value="TreeGrafter"/>
</dbReference>
<evidence type="ECO:0000256" key="1">
    <source>
        <dbReference type="ARBA" id="ARBA00022723"/>
    </source>
</evidence>
<keyword evidence="1" id="KW-0479">Metal-binding</keyword>
<evidence type="ECO:0000256" key="2">
    <source>
        <dbReference type="ARBA" id="ARBA00022801"/>
    </source>
</evidence>
<accession>A0A284RN61</accession>
<dbReference type="Gene3D" id="3.60.40.10">
    <property type="entry name" value="PPM-type phosphatase domain"/>
    <property type="match status" value="1"/>
</dbReference>
<proteinExistence type="inferred from homology"/>
<gene>
    <name evidence="6" type="ORF">ARMOST_13584</name>
</gene>
<dbReference type="InterPro" id="IPR000222">
    <property type="entry name" value="PP2C_BS"/>
</dbReference>
<organism evidence="6 7">
    <name type="scientific">Armillaria ostoyae</name>
    <name type="common">Armillaria root rot fungus</name>
    <dbReference type="NCBI Taxonomy" id="47428"/>
    <lineage>
        <taxon>Eukaryota</taxon>
        <taxon>Fungi</taxon>
        <taxon>Dikarya</taxon>
        <taxon>Basidiomycota</taxon>
        <taxon>Agaricomycotina</taxon>
        <taxon>Agaricomycetes</taxon>
        <taxon>Agaricomycetidae</taxon>
        <taxon>Agaricales</taxon>
        <taxon>Marasmiineae</taxon>
        <taxon>Physalacriaceae</taxon>
        <taxon>Armillaria</taxon>
    </lineage>
</organism>
<dbReference type="Proteomes" id="UP000219338">
    <property type="component" value="Unassembled WGS sequence"/>
</dbReference>
<dbReference type="STRING" id="47428.A0A284RN61"/>
<dbReference type="CDD" id="cd00143">
    <property type="entry name" value="PP2Cc"/>
    <property type="match status" value="1"/>
</dbReference>
<evidence type="ECO:0000259" key="5">
    <source>
        <dbReference type="PROSITE" id="PS51746"/>
    </source>
</evidence>
<dbReference type="EMBL" id="FUEG01000011">
    <property type="protein sequence ID" value="SJL10200.1"/>
    <property type="molecule type" value="Genomic_DNA"/>
</dbReference>
<dbReference type="InterPro" id="IPR036457">
    <property type="entry name" value="PPM-type-like_dom_sf"/>
</dbReference>
<reference evidence="7" key="1">
    <citation type="journal article" date="2017" name="Nat. Ecol. Evol.">
        <title>Genome expansion and lineage-specific genetic innovations in the forest pathogenic fungi Armillaria.</title>
        <authorList>
            <person name="Sipos G."/>
            <person name="Prasanna A.N."/>
            <person name="Walter M.C."/>
            <person name="O'Connor E."/>
            <person name="Balint B."/>
            <person name="Krizsan K."/>
            <person name="Kiss B."/>
            <person name="Hess J."/>
            <person name="Varga T."/>
            <person name="Slot J."/>
            <person name="Riley R."/>
            <person name="Boka B."/>
            <person name="Rigling D."/>
            <person name="Barry K."/>
            <person name="Lee J."/>
            <person name="Mihaltcheva S."/>
            <person name="LaButti K."/>
            <person name="Lipzen A."/>
            <person name="Waldron R."/>
            <person name="Moloney N.M."/>
            <person name="Sperisen C."/>
            <person name="Kredics L."/>
            <person name="Vagvoelgyi C."/>
            <person name="Patrignani A."/>
            <person name="Fitzpatrick D."/>
            <person name="Nagy I."/>
            <person name="Doyle S."/>
            <person name="Anderson J.B."/>
            <person name="Grigoriev I.V."/>
            <person name="Gueldener U."/>
            <person name="Muensterkoetter M."/>
            <person name="Nagy L.G."/>
        </authorList>
    </citation>
    <scope>NUCLEOTIDE SEQUENCE [LARGE SCALE GENOMIC DNA]</scope>
    <source>
        <strain evidence="7">C18/9</strain>
    </source>
</reference>
<evidence type="ECO:0000313" key="7">
    <source>
        <dbReference type="Proteomes" id="UP000219338"/>
    </source>
</evidence>
<name>A0A284RN61_ARMOS</name>
<dbReference type="PANTHER" id="PTHR13832">
    <property type="entry name" value="PROTEIN PHOSPHATASE 2C"/>
    <property type="match status" value="1"/>
</dbReference>
<dbReference type="PROSITE" id="PS51746">
    <property type="entry name" value="PPM_2"/>
    <property type="match status" value="1"/>
</dbReference>
<dbReference type="SMART" id="SM00332">
    <property type="entry name" value="PP2Cc"/>
    <property type="match status" value="1"/>
</dbReference>
<dbReference type="GO" id="GO:0046872">
    <property type="term" value="F:metal ion binding"/>
    <property type="evidence" value="ECO:0007669"/>
    <property type="project" value="UniProtKB-KW"/>
</dbReference>
<evidence type="ECO:0000313" key="6">
    <source>
        <dbReference type="EMBL" id="SJL10200.1"/>
    </source>
</evidence>
<keyword evidence="7" id="KW-1185">Reference proteome</keyword>
<dbReference type="Pfam" id="PF00481">
    <property type="entry name" value="PP2C"/>
    <property type="match status" value="1"/>
</dbReference>
<evidence type="ECO:0000256" key="3">
    <source>
        <dbReference type="ARBA" id="ARBA00022912"/>
    </source>
</evidence>
<dbReference type="OMA" id="RWTYRML"/>
<keyword evidence="2 4" id="KW-0378">Hydrolase</keyword>
<dbReference type="SUPFAM" id="SSF81606">
    <property type="entry name" value="PP2C-like"/>
    <property type="match status" value="1"/>
</dbReference>
<dbReference type="InterPro" id="IPR015655">
    <property type="entry name" value="PP2C"/>
</dbReference>
<sequence>MSQQVDEQLRADLARASNATVKCGAHIVAFQPSILPEDRIEDRNVVEEWELASGTWKFIGVFDGHGAGHEAVDFVVETLPGMVKAQLRTLPSPSESAIEKTLVDCISEVDERIKADFLDFFPGGLAQISALNDDEIKEIIRDPSSETGNSHVQLMRARTGTTVLVALISPSRSLYVASLGDSDAVLSTQNPIERQSVKILSAYHNCRNDAEADRVRAEHLGETECIHDCRTLGLITLIRVIGDMPFKLPALYTQRVLALATPPFHPNYQFNALIARNLTPPYLSNQADVVHISLDQPSVLILCTDGLIDLYSKSTKVKTTVDAAPLWLAAINCARRGSSNLALDLLWNALGGDGEANLYSSMVRQQFGRRVDDTTIIVLPL</sequence>
<keyword evidence="3 4" id="KW-0904">Protein phosphatase</keyword>
<comment type="similarity">
    <text evidence="4">Belongs to the PP2C family.</text>
</comment>
<dbReference type="PANTHER" id="PTHR13832:SF792">
    <property type="entry name" value="GM14286P"/>
    <property type="match status" value="1"/>
</dbReference>
<dbReference type="OrthoDB" id="420076at2759"/>
<dbReference type="PROSITE" id="PS01032">
    <property type="entry name" value="PPM_1"/>
    <property type="match status" value="1"/>
</dbReference>
<evidence type="ECO:0000256" key="4">
    <source>
        <dbReference type="RuleBase" id="RU003465"/>
    </source>
</evidence>
<dbReference type="GO" id="GO:0005739">
    <property type="term" value="C:mitochondrion"/>
    <property type="evidence" value="ECO:0007669"/>
    <property type="project" value="TreeGrafter"/>
</dbReference>
<feature type="domain" description="PPM-type phosphatase" evidence="5">
    <location>
        <begin position="32"/>
        <end position="381"/>
    </location>
</feature>
<protein>
    <recommendedName>
        <fullName evidence="5">PPM-type phosphatase domain-containing protein</fullName>
    </recommendedName>
</protein>
<dbReference type="InterPro" id="IPR001932">
    <property type="entry name" value="PPM-type_phosphatase-like_dom"/>
</dbReference>